<evidence type="ECO:0000313" key="10">
    <source>
        <dbReference type="Proteomes" id="UP000034293"/>
    </source>
</evidence>
<protein>
    <submittedName>
        <fullName evidence="9">Acyltransferase</fullName>
    </submittedName>
</protein>
<proteinExistence type="inferred from homology"/>
<keyword evidence="6 7" id="KW-0472">Membrane</keyword>
<keyword evidence="9" id="KW-0012">Acyltransferase</keyword>
<dbReference type="PANTHER" id="PTHR40074">
    <property type="entry name" value="O-ACETYLTRANSFERASE WECH"/>
    <property type="match status" value="1"/>
</dbReference>
<reference evidence="9 10" key="1">
    <citation type="journal article" date="2015" name="Nature">
        <title>rRNA introns, odd ribosomes, and small enigmatic genomes across a large radiation of phyla.</title>
        <authorList>
            <person name="Brown C.T."/>
            <person name="Hug L.A."/>
            <person name="Thomas B.C."/>
            <person name="Sharon I."/>
            <person name="Castelle C.J."/>
            <person name="Singh A."/>
            <person name="Wilkins M.J."/>
            <person name="Williams K.H."/>
            <person name="Banfield J.F."/>
        </authorList>
    </citation>
    <scope>NUCLEOTIDE SEQUENCE [LARGE SCALE GENOMIC DNA]</scope>
</reference>
<dbReference type="GO" id="GO:0016413">
    <property type="term" value="F:O-acetyltransferase activity"/>
    <property type="evidence" value="ECO:0007669"/>
    <property type="project" value="TreeGrafter"/>
</dbReference>
<dbReference type="GO" id="GO:0009246">
    <property type="term" value="P:enterobacterial common antigen biosynthetic process"/>
    <property type="evidence" value="ECO:0007669"/>
    <property type="project" value="TreeGrafter"/>
</dbReference>
<feature type="transmembrane region" description="Helical" evidence="7">
    <location>
        <begin position="44"/>
        <end position="64"/>
    </location>
</feature>
<organism evidence="9 10">
    <name type="scientific">Candidatus Woesebacteria bacterium GW2011_GWA1_40_43</name>
    <dbReference type="NCBI Taxonomy" id="1618553"/>
    <lineage>
        <taxon>Bacteria</taxon>
        <taxon>Candidatus Woeseibacteriota</taxon>
    </lineage>
</organism>
<comment type="caution">
    <text evidence="9">The sequence shown here is derived from an EMBL/GenBank/DDBJ whole genome shotgun (WGS) entry which is preliminary data.</text>
</comment>
<evidence type="ECO:0000256" key="3">
    <source>
        <dbReference type="ARBA" id="ARBA00022475"/>
    </source>
</evidence>
<dbReference type="GO" id="GO:0005886">
    <property type="term" value="C:plasma membrane"/>
    <property type="evidence" value="ECO:0007669"/>
    <property type="project" value="UniProtKB-SubCell"/>
</dbReference>
<keyword evidence="4 7" id="KW-0812">Transmembrane</keyword>
<dbReference type="EMBL" id="LBZA01000009">
    <property type="protein sequence ID" value="KKR64372.1"/>
    <property type="molecule type" value="Genomic_DNA"/>
</dbReference>
<evidence type="ECO:0000256" key="1">
    <source>
        <dbReference type="ARBA" id="ARBA00004651"/>
    </source>
</evidence>
<dbReference type="PANTHER" id="PTHR40074:SF2">
    <property type="entry name" value="O-ACETYLTRANSFERASE WECH"/>
    <property type="match status" value="1"/>
</dbReference>
<feature type="domain" description="Acyltransferase 3" evidence="8">
    <location>
        <begin position="6"/>
        <end position="302"/>
    </location>
</feature>
<feature type="transmembrane region" description="Helical" evidence="7">
    <location>
        <begin position="243"/>
        <end position="261"/>
    </location>
</feature>
<keyword evidence="5 7" id="KW-1133">Transmembrane helix</keyword>
<accession>A0A0G0VNM8</accession>
<evidence type="ECO:0000256" key="4">
    <source>
        <dbReference type="ARBA" id="ARBA00022692"/>
    </source>
</evidence>
<evidence type="ECO:0000313" key="9">
    <source>
        <dbReference type="EMBL" id="KKR64372.1"/>
    </source>
</evidence>
<gene>
    <name evidence="9" type="ORF">UU02_C0009G0021</name>
</gene>
<evidence type="ECO:0000259" key="8">
    <source>
        <dbReference type="Pfam" id="PF01757"/>
    </source>
</evidence>
<evidence type="ECO:0000256" key="2">
    <source>
        <dbReference type="ARBA" id="ARBA00007400"/>
    </source>
</evidence>
<name>A0A0G0VNM8_9BACT</name>
<feature type="transmembrane region" description="Helical" evidence="7">
    <location>
        <begin position="175"/>
        <end position="194"/>
    </location>
</feature>
<feature type="transmembrane region" description="Helical" evidence="7">
    <location>
        <begin position="121"/>
        <end position="137"/>
    </location>
</feature>
<keyword evidence="9" id="KW-0808">Transferase</keyword>
<dbReference type="Proteomes" id="UP000034293">
    <property type="component" value="Unassembled WGS sequence"/>
</dbReference>
<comment type="similarity">
    <text evidence="2">Belongs to the acyltransferase 3 family.</text>
</comment>
<comment type="subcellular location">
    <subcellularLocation>
        <location evidence="1">Cell membrane</location>
        <topology evidence="1">Multi-pass membrane protein</topology>
    </subcellularLocation>
</comment>
<feature type="transmembrane region" description="Helical" evidence="7">
    <location>
        <begin position="206"/>
        <end position="223"/>
    </location>
</feature>
<feature type="transmembrane region" description="Helical" evidence="7">
    <location>
        <begin position="282"/>
        <end position="301"/>
    </location>
</feature>
<evidence type="ECO:0000256" key="7">
    <source>
        <dbReference type="SAM" id="Phobius"/>
    </source>
</evidence>
<evidence type="ECO:0000256" key="5">
    <source>
        <dbReference type="ARBA" id="ARBA00022989"/>
    </source>
</evidence>
<dbReference type="AlphaFoldDB" id="A0A0G0VNM8"/>
<feature type="transmembrane region" description="Helical" evidence="7">
    <location>
        <begin position="144"/>
        <end position="163"/>
    </location>
</feature>
<evidence type="ECO:0000256" key="6">
    <source>
        <dbReference type="ARBA" id="ARBA00023136"/>
    </source>
</evidence>
<feature type="transmembrane region" description="Helical" evidence="7">
    <location>
        <begin position="85"/>
        <end position="101"/>
    </location>
</feature>
<sequence>MKERIKSLDSLRTIAILAVLLIHTTTRTLEASKFNIIGFSWTLFLNQIARFAVPLFFTLSGFVLELNYKEGTDYWSFIKKRFSKIFIPYAVWSLIYYLFIYSSNDDNFLRVILTGNASYQLYFIPTLCIFYMVFPLLHKLYKYFTKLPVLIFLGSLQIYLLYLDYGVAEFKFPDPLHIAILAYFFFIIGIVSARNKEKINIFVNKWKHILPVITALLGLFVFWEGRTRFLATGNYLSYYSQWRPSTFLYTISIGLTLYYFFENTKNRNSIIERFSKHSFFVFFVHVAVLEGVWTAFAKSLFNLLGSEFGLSYLVHKIPGAEKVMG</sequence>
<keyword evidence="3" id="KW-1003">Cell membrane</keyword>
<dbReference type="InterPro" id="IPR002656">
    <property type="entry name" value="Acyl_transf_3_dom"/>
</dbReference>
<dbReference type="Pfam" id="PF01757">
    <property type="entry name" value="Acyl_transf_3"/>
    <property type="match status" value="1"/>
</dbReference>